<dbReference type="Gene3D" id="3.20.20.80">
    <property type="entry name" value="Glycosidases"/>
    <property type="match status" value="1"/>
</dbReference>
<reference evidence="1 2" key="1">
    <citation type="submission" date="2016-10" db="EMBL/GenBank/DDBJ databases">
        <authorList>
            <person name="Varghese N."/>
            <person name="Submissions S."/>
        </authorList>
    </citation>
    <scope>NUCLEOTIDE SEQUENCE [LARGE SCALE GENOMIC DNA]</scope>
    <source>
        <strain evidence="1 2">WC1T17</strain>
    </source>
</reference>
<dbReference type="EMBL" id="FOCC01000001">
    <property type="protein sequence ID" value="SEM31488.1"/>
    <property type="molecule type" value="Genomic_DNA"/>
</dbReference>
<comment type="caution">
    <text evidence="1">The sequence shown here is derived from an EMBL/GenBank/DDBJ whole genome shotgun (WGS) entry which is preliminary data.</text>
</comment>
<protein>
    <submittedName>
        <fullName evidence="1">Glycosyltransferase WbsX</fullName>
    </submittedName>
</protein>
<dbReference type="Pfam" id="PF14307">
    <property type="entry name" value="Glyco_tran_WbsX"/>
    <property type="match status" value="1"/>
</dbReference>
<gene>
    <name evidence="1" type="ORF">SAMN05216431_10158</name>
</gene>
<organism evidence="1 2">
    <name type="scientific">Ligilactobacillus ruminis</name>
    <dbReference type="NCBI Taxonomy" id="1623"/>
    <lineage>
        <taxon>Bacteria</taxon>
        <taxon>Bacillati</taxon>
        <taxon>Bacillota</taxon>
        <taxon>Bacilli</taxon>
        <taxon>Lactobacillales</taxon>
        <taxon>Lactobacillaceae</taxon>
        <taxon>Ligilactobacillus</taxon>
    </lineage>
</organism>
<evidence type="ECO:0000313" key="2">
    <source>
        <dbReference type="Proteomes" id="UP000182089"/>
    </source>
</evidence>
<sequence>MKKNNKKVLAVHLPAFHEIPENNEWWGDGFTEWTNVKSGKPLYNGHYQPIVPMNNNYYDLSKINDLKKQADMARAYGVYGFVFYHYWFGNGRMLFQKPAEMILENMDINTHFCFAWANGTWYTTWHGLDPKTLLEQKYPGKSDWKKHFEYFKKFFLDDRYIKVDNKPMLYIYIAKNIPDYDEMISYFGKRCQEIGFDGIYTVEYIHPGNKELYSEKSDAVYEFEPRYSLFFDVSKLHLLKRFITKKREETEFESYDGVWKAILSRDRTYKSKTIISGCFSGWDNTARKGKKGLIVEGKSVEKFKKYFEQFYTSKRKDISDEFCVINAWNEWSEGAYLEPDDKDGYGYLEVIRDVVNKYEEN</sequence>
<dbReference type="CDD" id="cd11579">
    <property type="entry name" value="Glyco_tran_WbsX"/>
    <property type="match status" value="1"/>
</dbReference>
<dbReference type="PANTHER" id="PTHR41244">
    <property type="entry name" value="RHAMNAN SYNTHESIS F"/>
    <property type="match status" value="1"/>
</dbReference>
<proteinExistence type="predicted"/>
<accession>A0ABY1A8X0</accession>
<dbReference type="PANTHER" id="PTHR41244:SF1">
    <property type="entry name" value="GLYCOSYLTRANSFERASE"/>
    <property type="match status" value="1"/>
</dbReference>
<dbReference type="InterPro" id="IPR032719">
    <property type="entry name" value="WbsX"/>
</dbReference>
<dbReference type="Proteomes" id="UP000182089">
    <property type="component" value="Unassembled WGS sequence"/>
</dbReference>
<name>A0ABY1A8X0_9LACO</name>
<evidence type="ECO:0000313" key="1">
    <source>
        <dbReference type="EMBL" id="SEM31488.1"/>
    </source>
</evidence>